<proteinExistence type="predicted"/>
<dbReference type="AlphaFoldDB" id="A0A2P2Q8I3"/>
<sequence>MNKLMNDAVMANFSQLEMTELRVVTNQYNITLLHQAPQDKRTE</sequence>
<evidence type="ECO:0000313" key="1">
    <source>
        <dbReference type="EMBL" id="MBX63298.1"/>
    </source>
</evidence>
<name>A0A2P2Q8I3_RHIMU</name>
<accession>A0A2P2Q8I3</accession>
<dbReference type="EMBL" id="GGEC01082814">
    <property type="protein sequence ID" value="MBX63298.1"/>
    <property type="molecule type" value="Transcribed_RNA"/>
</dbReference>
<organism evidence="1">
    <name type="scientific">Rhizophora mucronata</name>
    <name type="common">Asiatic mangrove</name>
    <dbReference type="NCBI Taxonomy" id="61149"/>
    <lineage>
        <taxon>Eukaryota</taxon>
        <taxon>Viridiplantae</taxon>
        <taxon>Streptophyta</taxon>
        <taxon>Embryophyta</taxon>
        <taxon>Tracheophyta</taxon>
        <taxon>Spermatophyta</taxon>
        <taxon>Magnoliopsida</taxon>
        <taxon>eudicotyledons</taxon>
        <taxon>Gunneridae</taxon>
        <taxon>Pentapetalae</taxon>
        <taxon>rosids</taxon>
        <taxon>fabids</taxon>
        <taxon>Malpighiales</taxon>
        <taxon>Rhizophoraceae</taxon>
        <taxon>Rhizophora</taxon>
    </lineage>
</organism>
<protein>
    <submittedName>
        <fullName evidence="1">Uncharacterized protein</fullName>
    </submittedName>
</protein>
<reference evidence="1" key="1">
    <citation type="submission" date="2018-02" db="EMBL/GenBank/DDBJ databases">
        <title>Rhizophora mucronata_Transcriptome.</title>
        <authorList>
            <person name="Meera S.P."/>
            <person name="Sreeshan A."/>
            <person name="Augustine A."/>
        </authorList>
    </citation>
    <scope>NUCLEOTIDE SEQUENCE</scope>
    <source>
        <tissue evidence="1">Leaf</tissue>
    </source>
</reference>